<protein>
    <recommendedName>
        <fullName evidence="3">snRNA-activating protein complex subunit 3</fullName>
    </recommendedName>
    <alternativeName>
        <fullName evidence="10">Small nuclear RNA-activating complex polypeptide 3</fullName>
    </alternativeName>
</protein>
<evidence type="ECO:0000256" key="2">
    <source>
        <dbReference type="ARBA" id="ARBA00010410"/>
    </source>
</evidence>
<evidence type="ECO:0000256" key="9">
    <source>
        <dbReference type="ARBA" id="ARBA00025958"/>
    </source>
</evidence>
<dbReference type="EMBL" id="AFYH01206856">
    <property type="status" value="NOT_ANNOTATED_CDS"/>
    <property type="molecule type" value="Genomic_DNA"/>
</dbReference>
<evidence type="ECO:0000256" key="6">
    <source>
        <dbReference type="ARBA" id="ARBA00023163"/>
    </source>
</evidence>
<dbReference type="Ensembl" id="ENSLACT00000010438.1">
    <property type="protein sequence ID" value="ENSLACP00000010359.1"/>
    <property type="gene ID" value="ENSLACG00000009124.1"/>
</dbReference>
<dbReference type="FunCoup" id="H3AL38">
    <property type="interactions" value="2723"/>
</dbReference>
<dbReference type="GO" id="GO:0003681">
    <property type="term" value="F:bent DNA binding"/>
    <property type="evidence" value="ECO:0007669"/>
    <property type="project" value="TreeGrafter"/>
</dbReference>
<keyword evidence="5" id="KW-0238">DNA-binding</keyword>
<dbReference type="Pfam" id="PF12251">
    <property type="entry name" value="SNAPC3"/>
    <property type="match status" value="1"/>
</dbReference>
<keyword evidence="4" id="KW-0805">Transcription regulation</keyword>
<keyword evidence="12" id="KW-1185">Reference proteome</keyword>
<comment type="function">
    <text evidence="8">Part of the SNAPc complex required for the transcription of both RNA polymerase II and III small-nuclear RNA genes. Binds to the proximal sequence element (PSE), a non-TATA-box basal promoter element common to these 2 types of genes. Recruits TBP and BRF2 to the U6 snRNA TATA box.</text>
</comment>
<dbReference type="GeneTree" id="ENSGT00390000005708"/>
<dbReference type="PANTHER" id="PTHR13421:SF16">
    <property type="entry name" value="SNRNA-ACTIVATING PROTEIN COMPLEX SUBUNIT 3"/>
    <property type="match status" value="1"/>
</dbReference>
<evidence type="ECO:0000256" key="7">
    <source>
        <dbReference type="ARBA" id="ARBA00023242"/>
    </source>
</evidence>
<accession>H3AL38</accession>
<dbReference type="HOGENOM" id="CLU_041861_1_0_1"/>
<evidence type="ECO:0000256" key="1">
    <source>
        <dbReference type="ARBA" id="ARBA00004123"/>
    </source>
</evidence>
<dbReference type="InterPro" id="IPR022042">
    <property type="entry name" value="snRNA-activating_su3"/>
</dbReference>
<comment type="subunit">
    <text evidence="9">Part of the SNAPc complex composed of 5 subunits: SNAPC1, SNAPC2, SNAPC3, SNAPC4 and SNAPC5. SNAPC3 interacts with SNAPC1.</text>
</comment>
<dbReference type="GO" id="GO:0042796">
    <property type="term" value="P:snRNA transcription by RNA polymerase III"/>
    <property type="evidence" value="ECO:0007669"/>
    <property type="project" value="TreeGrafter"/>
</dbReference>
<dbReference type="GO" id="GO:0005634">
    <property type="term" value="C:nucleus"/>
    <property type="evidence" value="ECO:0007669"/>
    <property type="project" value="UniProtKB-SubCell"/>
</dbReference>
<comment type="subcellular location">
    <subcellularLocation>
        <location evidence="1">Nucleus</location>
    </subcellularLocation>
</comment>
<reference evidence="12" key="1">
    <citation type="submission" date="2011-08" db="EMBL/GenBank/DDBJ databases">
        <title>The draft genome of Latimeria chalumnae.</title>
        <authorList>
            <person name="Di Palma F."/>
            <person name="Alfoldi J."/>
            <person name="Johnson J."/>
            <person name="Berlin A."/>
            <person name="Gnerre S."/>
            <person name="Jaffe D."/>
            <person name="MacCallum I."/>
            <person name="Young S."/>
            <person name="Walker B.J."/>
            <person name="Lander E."/>
            <person name="Lindblad-Toh K."/>
        </authorList>
    </citation>
    <scope>NUCLEOTIDE SEQUENCE [LARGE SCALE GENOMIC DNA]</scope>
    <source>
        <strain evidence="12">Wild caught</strain>
    </source>
</reference>
<dbReference type="OMA" id="CEACFKL"/>
<dbReference type="GO" id="GO:0019185">
    <property type="term" value="C:snRNA-activating protein complex"/>
    <property type="evidence" value="ECO:0007669"/>
    <property type="project" value="TreeGrafter"/>
</dbReference>
<comment type="similarity">
    <text evidence="2">Belongs to the SNAPC3/SRD2 family.</text>
</comment>
<dbReference type="EMBL" id="AFYH01206858">
    <property type="status" value="NOT_ANNOTATED_CDS"/>
    <property type="molecule type" value="Genomic_DNA"/>
</dbReference>
<organism evidence="11 12">
    <name type="scientific">Latimeria chalumnae</name>
    <name type="common">Coelacanth</name>
    <dbReference type="NCBI Taxonomy" id="7897"/>
    <lineage>
        <taxon>Eukaryota</taxon>
        <taxon>Metazoa</taxon>
        <taxon>Chordata</taxon>
        <taxon>Craniata</taxon>
        <taxon>Vertebrata</taxon>
        <taxon>Euteleostomi</taxon>
        <taxon>Coelacanthiformes</taxon>
        <taxon>Coelacanthidae</taxon>
        <taxon>Latimeria</taxon>
    </lineage>
</organism>
<dbReference type="EMBL" id="AFYH01206857">
    <property type="status" value="NOT_ANNOTATED_CDS"/>
    <property type="molecule type" value="Genomic_DNA"/>
</dbReference>
<dbReference type="PANTHER" id="PTHR13421">
    <property type="entry name" value="SNRNA-ACTIVATING PROTEIN COMPLEX SUBUNIT 3"/>
    <property type="match status" value="1"/>
</dbReference>
<name>H3AL38_LATCH</name>
<dbReference type="STRING" id="7897.ENSLACP00000010359"/>
<dbReference type="InParanoid" id="H3AL38"/>
<dbReference type="Bgee" id="ENSLACG00000009124">
    <property type="expression patterns" value="Expressed in muscle tissue and 6 other cell types or tissues"/>
</dbReference>
<evidence type="ECO:0000256" key="3">
    <source>
        <dbReference type="ARBA" id="ARBA00013634"/>
    </source>
</evidence>
<sequence length="219" mass="26052">QHKYQKPYQTILVLGSQKLTELRDSLSCVSDLQIGGEFSNTPNLAPEHVSKDLYKSAFFYMEGVFFNDMRYLECRDLSWTIRDWAESLDRGYEKFQTVKMEDYMFNDLRIKVGFPYLYCHQGDCEHLIIITDIRRLVHQDDCLDKTMYPLVVRKHWLWSRKCAVCKLYTARWVTNNDSFAPEDPCFFCDTCFRMLHYDKDDNKLGEFLAFPYVDPGIFN</sequence>
<dbReference type="GO" id="GO:0000978">
    <property type="term" value="F:RNA polymerase II cis-regulatory region sequence-specific DNA binding"/>
    <property type="evidence" value="ECO:0007669"/>
    <property type="project" value="TreeGrafter"/>
</dbReference>
<proteinExistence type="inferred from homology"/>
<evidence type="ECO:0000256" key="5">
    <source>
        <dbReference type="ARBA" id="ARBA00023125"/>
    </source>
</evidence>
<dbReference type="AlphaFoldDB" id="H3AL38"/>
<evidence type="ECO:0000256" key="10">
    <source>
        <dbReference type="ARBA" id="ARBA00029606"/>
    </source>
</evidence>
<dbReference type="Proteomes" id="UP000008672">
    <property type="component" value="Unassembled WGS sequence"/>
</dbReference>
<dbReference type="GO" id="GO:0042795">
    <property type="term" value="P:snRNA transcription by RNA polymerase II"/>
    <property type="evidence" value="ECO:0007669"/>
    <property type="project" value="TreeGrafter"/>
</dbReference>
<evidence type="ECO:0000313" key="11">
    <source>
        <dbReference type="Ensembl" id="ENSLACP00000010359.1"/>
    </source>
</evidence>
<dbReference type="GO" id="GO:0001046">
    <property type="term" value="F:core promoter sequence-specific DNA binding"/>
    <property type="evidence" value="ECO:0007669"/>
    <property type="project" value="TreeGrafter"/>
</dbReference>
<keyword evidence="6" id="KW-0804">Transcription</keyword>
<reference evidence="11" key="2">
    <citation type="submission" date="2025-08" db="UniProtKB">
        <authorList>
            <consortium name="Ensembl"/>
        </authorList>
    </citation>
    <scope>IDENTIFICATION</scope>
</reference>
<dbReference type="GO" id="GO:0001006">
    <property type="term" value="F:RNA polymerase III type 3 promoter sequence-specific DNA binding"/>
    <property type="evidence" value="ECO:0007669"/>
    <property type="project" value="TreeGrafter"/>
</dbReference>
<reference evidence="11" key="3">
    <citation type="submission" date="2025-09" db="UniProtKB">
        <authorList>
            <consortium name="Ensembl"/>
        </authorList>
    </citation>
    <scope>IDENTIFICATION</scope>
</reference>
<evidence type="ECO:0000256" key="8">
    <source>
        <dbReference type="ARBA" id="ARBA00025193"/>
    </source>
</evidence>
<evidence type="ECO:0000313" key="12">
    <source>
        <dbReference type="Proteomes" id="UP000008672"/>
    </source>
</evidence>
<dbReference type="eggNOG" id="KOG2664">
    <property type="taxonomic scope" value="Eukaryota"/>
</dbReference>
<keyword evidence="7" id="KW-0539">Nucleus</keyword>
<gene>
    <name evidence="11" type="primary">SNAPC3</name>
</gene>
<evidence type="ECO:0000256" key="4">
    <source>
        <dbReference type="ARBA" id="ARBA00023015"/>
    </source>
</evidence>